<feature type="region of interest" description="Disordered" evidence="2">
    <location>
        <begin position="1012"/>
        <end position="1053"/>
    </location>
</feature>
<proteinExistence type="predicted"/>
<keyword evidence="4" id="KW-1185">Reference proteome</keyword>
<dbReference type="Gene3D" id="1.20.5.170">
    <property type="match status" value="1"/>
</dbReference>
<protein>
    <submittedName>
        <fullName evidence="3">Uncharacterized protein</fullName>
    </submittedName>
</protein>
<sequence length="1053" mass="120923">MSTSSDGHKAGRVEDPLVLRKKYDHAKLRLRDKAEELGDAQVGYDKVKKKNETLERKNETLERMMTKMKIDLKNTEELLERTRRQAEVPLNAMEEIQRRRNRDEYHRFAGVMRFLEDSLQFIPPAHEGEPIESRLATVIMRINEKEKEYEKMKQKVEAREDEDMVARAARLDQEGQEGYTPQPLEATLTRVMKASEEKIAKLTEELEAVKEQESTWRNNSDYFEQKLSQLTADHDKALADLEEAQAKEDNLTKLLTRSEKGKTAMQQSIDVKEKELGALKRRYEILQNEFKEKEKSLAKQKQQYDVVKTRSLVQDLDRISALEGRLRDADREVIRSQKLVKEKEDLLTTTKSKMWRLEEERNEGLQQLGHLQEELADKDLQLSNARAASGSIESFKKIAERERASATQRANQEMELLKQSLALVKKLADDREKETAFLKDAVYGSEEKIVHLESRLETVSNQVKRRDDDAALFKSTIHSLETELAKYRHTSDSYAVQAKGFAQKEMMQQDLLSDLQQKVDAFDSVGQMQSFGQEALLTLRRRIDELNTSLSAPNSQTTHHHVGTDREIKEELVKTNLELLYALQKVNSLQEYTRDKGRQQYESEIASLKRTTQEVQKQRDSLRKEIQELRSSMVDLSCVKTEPGVVAVEPLSEEMVLDLGRALATVGALEELVSTLEDEVVQMKRSREEMTKVDELLRQTIQEIEFDNVQLIEKVNKLERDLGRREDDLKSKLEELASSQAKVHEQTVRGDGLEQRLQGVQRQMDLLEQDYAEQKQQLEGRESALRRLEQARNTYDKVYESKIQSLKEEIKTVEKLSRTQWEKLTAAHTKEMQKTIDQCMTSINEAQRSQSEAGLSLNSEYLAVVAERDALKAEVVELKESLEKTMKEIDDRHLLITGYMALVSQQEGEGMLTESSETLKGLLQQNQDQMATIEQQNQHLDILRTALDDQIQIITESNQNTDTLVSNQQRYLHQISELQDELSSLKTAHKKDLLQLRAMEQELSEKTELLSTLNPNTNANPHSNSTSTLSDPTVLNAGDEPMPPAPAQASSSS</sequence>
<organism evidence="3 4">
    <name type="scientific">Mortierella alpina</name>
    <name type="common">Oleaginous fungus</name>
    <name type="synonym">Mortierella renispora</name>
    <dbReference type="NCBI Taxonomy" id="64518"/>
    <lineage>
        <taxon>Eukaryota</taxon>
        <taxon>Fungi</taxon>
        <taxon>Fungi incertae sedis</taxon>
        <taxon>Mucoromycota</taxon>
        <taxon>Mortierellomycotina</taxon>
        <taxon>Mortierellomycetes</taxon>
        <taxon>Mortierellales</taxon>
        <taxon>Mortierellaceae</taxon>
        <taxon>Mortierella</taxon>
    </lineage>
</organism>
<dbReference type="SUPFAM" id="SSF57997">
    <property type="entry name" value="Tropomyosin"/>
    <property type="match status" value="3"/>
</dbReference>
<feature type="coiled-coil region" evidence="1">
    <location>
        <begin position="44"/>
        <end position="85"/>
    </location>
</feature>
<dbReference type="EMBL" id="JAAAHY010000805">
    <property type="protein sequence ID" value="KAF9956964.1"/>
    <property type="molecule type" value="Genomic_DNA"/>
</dbReference>
<keyword evidence="1" id="KW-0175">Coiled coil</keyword>
<feature type="coiled-coil region" evidence="1">
    <location>
        <begin position="340"/>
        <end position="416"/>
    </location>
</feature>
<evidence type="ECO:0000256" key="2">
    <source>
        <dbReference type="SAM" id="MobiDB-lite"/>
    </source>
</evidence>
<feature type="coiled-coil region" evidence="1">
    <location>
        <begin position="666"/>
        <end position="816"/>
    </location>
</feature>
<evidence type="ECO:0000313" key="4">
    <source>
        <dbReference type="Proteomes" id="UP000738359"/>
    </source>
</evidence>
<feature type="compositionally biased region" description="Polar residues" evidence="2">
    <location>
        <begin position="1014"/>
        <end position="1033"/>
    </location>
</feature>
<dbReference type="Proteomes" id="UP000738359">
    <property type="component" value="Unassembled WGS sequence"/>
</dbReference>
<reference evidence="3" key="1">
    <citation type="journal article" date="2020" name="Fungal Divers.">
        <title>Resolving the Mortierellaceae phylogeny through synthesis of multi-gene phylogenetics and phylogenomics.</title>
        <authorList>
            <person name="Vandepol N."/>
            <person name="Liber J."/>
            <person name="Desiro A."/>
            <person name="Na H."/>
            <person name="Kennedy M."/>
            <person name="Barry K."/>
            <person name="Grigoriev I.V."/>
            <person name="Miller A.N."/>
            <person name="O'Donnell K."/>
            <person name="Stajich J.E."/>
            <person name="Bonito G."/>
        </authorList>
    </citation>
    <scope>NUCLEOTIDE SEQUENCE</scope>
    <source>
        <strain evidence="3">CK1249</strain>
    </source>
</reference>
<gene>
    <name evidence="3" type="ORF">BGZ70_009693</name>
</gene>
<feature type="coiled-coil region" evidence="1">
    <location>
        <begin position="598"/>
        <end position="632"/>
    </location>
</feature>
<dbReference type="OrthoDB" id="2415643at2759"/>
<feature type="coiled-coil region" evidence="1">
    <location>
        <begin position="135"/>
        <end position="303"/>
    </location>
</feature>
<dbReference type="AlphaFoldDB" id="A0A9P6J2W8"/>
<evidence type="ECO:0000313" key="3">
    <source>
        <dbReference type="EMBL" id="KAF9956964.1"/>
    </source>
</evidence>
<accession>A0A9P6J2W8</accession>
<name>A0A9P6J2W8_MORAP</name>
<comment type="caution">
    <text evidence="3">The sequence shown here is derived from an EMBL/GenBank/DDBJ whole genome shotgun (WGS) entry which is preliminary data.</text>
</comment>
<evidence type="ECO:0000256" key="1">
    <source>
        <dbReference type="SAM" id="Coils"/>
    </source>
</evidence>